<dbReference type="PROSITE" id="PS50110">
    <property type="entry name" value="RESPONSE_REGULATORY"/>
    <property type="match status" value="1"/>
</dbReference>
<keyword evidence="8" id="KW-1185">Reference proteome</keyword>
<dbReference type="Pfam" id="PF12833">
    <property type="entry name" value="HTH_18"/>
    <property type="match status" value="1"/>
</dbReference>
<keyword evidence="4" id="KW-0597">Phosphoprotein</keyword>
<dbReference type="Pfam" id="PF17853">
    <property type="entry name" value="GGDEF_2"/>
    <property type="match status" value="1"/>
</dbReference>
<evidence type="ECO:0000259" key="6">
    <source>
        <dbReference type="PROSITE" id="PS50110"/>
    </source>
</evidence>
<dbReference type="InterPro" id="IPR018062">
    <property type="entry name" value="HTH_AraC-typ_CS"/>
</dbReference>
<evidence type="ECO:0000256" key="3">
    <source>
        <dbReference type="ARBA" id="ARBA00023163"/>
    </source>
</evidence>
<dbReference type="Pfam" id="PF00072">
    <property type="entry name" value="Response_reg"/>
    <property type="match status" value="1"/>
</dbReference>
<evidence type="ECO:0000313" key="8">
    <source>
        <dbReference type="Proteomes" id="UP001596378"/>
    </source>
</evidence>
<gene>
    <name evidence="7" type="ORF">ACFQMJ_33525</name>
</gene>
<keyword evidence="1" id="KW-0805">Transcription regulation</keyword>
<dbReference type="RefSeq" id="WP_378051957.1">
    <property type="nucleotide sequence ID" value="NZ_JBHMDN010000040.1"/>
</dbReference>
<sequence length="499" mass="57048">MLKAVVFDDEYIVLQGLRTMIDWRRFGVELAGTASDGLAALRMLLALKPDIVFSDIRMPGMDGLKLIETAARDLPDTTFVVFSGFTEFEYVKRAIGLGVVDYVDKPVTVPKIEEALLKALARIEKRQQLSALRDSWEAGREELLERAVMDLLLVGDKAAERCGELYGPDWKRIHGVTVLAFSDAQPPWREHESYRVVNATNGDERLSVAFRYDLSEQEAWEERLLELAGEERNVFGSGRTYASVNDAPQSYREALRALRYGRFMGDTGRTRIEDVEGSARMPADRLKHEEAVIVSLRIGDENGLTRALEGFEAWVEEQQLDPERTEQELLKLAYLGRSVMEEQAVDEGLAEKIRHRELSVMHTRGEMFRWLRQQLDAQLAWKKASSRLPRHAAVNRALAYLEERYGQDVSLQDLAEHVGMNPTYLSLLFKEEMGATYIKHLTHIRMERAKEMLRDGFRVNEVSEKVGYLNYRHFTETFKKHVGVTPGQYREGYQVGKPG</sequence>
<feature type="domain" description="Response regulatory" evidence="6">
    <location>
        <begin position="3"/>
        <end position="120"/>
    </location>
</feature>
<dbReference type="PANTHER" id="PTHR43280:SF10">
    <property type="entry name" value="REGULATORY PROTEIN POCR"/>
    <property type="match status" value="1"/>
</dbReference>
<dbReference type="InterPro" id="IPR011006">
    <property type="entry name" value="CheY-like_superfamily"/>
</dbReference>
<keyword evidence="3" id="KW-0804">Transcription</keyword>
<accession>A0ABW2FJY2</accession>
<dbReference type="PRINTS" id="PR00032">
    <property type="entry name" value="HTHARAC"/>
</dbReference>
<evidence type="ECO:0000256" key="4">
    <source>
        <dbReference type="PROSITE-ProRule" id="PRU00169"/>
    </source>
</evidence>
<dbReference type="Proteomes" id="UP001596378">
    <property type="component" value="Unassembled WGS sequence"/>
</dbReference>
<evidence type="ECO:0000256" key="1">
    <source>
        <dbReference type="ARBA" id="ARBA00023015"/>
    </source>
</evidence>
<dbReference type="Gene3D" id="3.40.50.2300">
    <property type="match status" value="1"/>
</dbReference>
<dbReference type="SUPFAM" id="SSF46689">
    <property type="entry name" value="Homeodomain-like"/>
    <property type="match status" value="2"/>
</dbReference>
<name>A0ABW2FJY2_9BACL</name>
<dbReference type="InterPro" id="IPR009057">
    <property type="entry name" value="Homeodomain-like_sf"/>
</dbReference>
<dbReference type="InterPro" id="IPR041522">
    <property type="entry name" value="CdaR_GGDEF"/>
</dbReference>
<dbReference type="SMART" id="SM00448">
    <property type="entry name" value="REC"/>
    <property type="match status" value="1"/>
</dbReference>
<dbReference type="InterPro" id="IPR018060">
    <property type="entry name" value="HTH_AraC"/>
</dbReference>
<dbReference type="PROSITE" id="PS00041">
    <property type="entry name" value="HTH_ARAC_FAMILY_1"/>
    <property type="match status" value="1"/>
</dbReference>
<organism evidence="7 8">
    <name type="scientific">Cohnella cellulosilytica</name>
    <dbReference type="NCBI Taxonomy" id="986710"/>
    <lineage>
        <taxon>Bacteria</taxon>
        <taxon>Bacillati</taxon>
        <taxon>Bacillota</taxon>
        <taxon>Bacilli</taxon>
        <taxon>Bacillales</taxon>
        <taxon>Paenibacillaceae</taxon>
        <taxon>Cohnella</taxon>
    </lineage>
</organism>
<dbReference type="SUPFAM" id="SSF52172">
    <property type="entry name" value="CheY-like"/>
    <property type="match status" value="1"/>
</dbReference>
<dbReference type="Gene3D" id="1.10.10.60">
    <property type="entry name" value="Homeodomain-like"/>
    <property type="match status" value="2"/>
</dbReference>
<feature type="domain" description="HTH araC/xylS-type" evidence="5">
    <location>
        <begin position="395"/>
        <end position="492"/>
    </location>
</feature>
<dbReference type="CDD" id="cd17536">
    <property type="entry name" value="REC_YesN-like"/>
    <property type="match status" value="1"/>
</dbReference>
<proteinExistence type="predicted"/>
<reference evidence="8" key="1">
    <citation type="journal article" date="2019" name="Int. J. Syst. Evol. Microbiol.">
        <title>The Global Catalogue of Microorganisms (GCM) 10K type strain sequencing project: providing services to taxonomists for standard genome sequencing and annotation.</title>
        <authorList>
            <consortium name="The Broad Institute Genomics Platform"/>
            <consortium name="The Broad Institute Genome Sequencing Center for Infectious Disease"/>
            <person name="Wu L."/>
            <person name="Ma J."/>
        </authorList>
    </citation>
    <scope>NUCLEOTIDE SEQUENCE [LARGE SCALE GENOMIC DNA]</scope>
    <source>
        <strain evidence="8">KCTC 12907</strain>
    </source>
</reference>
<evidence type="ECO:0000256" key="2">
    <source>
        <dbReference type="ARBA" id="ARBA00023125"/>
    </source>
</evidence>
<protein>
    <submittedName>
        <fullName evidence="7">Helix-turn-helix domain-containing protein</fullName>
    </submittedName>
</protein>
<dbReference type="EMBL" id="JBHTAI010000035">
    <property type="protein sequence ID" value="MFC7153473.1"/>
    <property type="molecule type" value="Genomic_DNA"/>
</dbReference>
<evidence type="ECO:0000259" key="5">
    <source>
        <dbReference type="PROSITE" id="PS01124"/>
    </source>
</evidence>
<dbReference type="InterPro" id="IPR020449">
    <property type="entry name" value="Tscrpt_reg_AraC-type_HTH"/>
</dbReference>
<evidence type="ECO:0000313" key="7">
    <source>
        <dbReference type="EMBL" id="MFC7153473.1"/>
    </source>
</evidence>
<dbReference type="PROSITE" id="PS01124">
    <property type="entry name" value="HTH_ARAC_FAMILY_2"/>
    <property type="match status" value="1"/>
</dbReference>
<feature type="modified residue" description="4-aspartylphosphate" evidence="4">
    <location>
        <position position="55"/>
    </location>
</feature>
<comment type="caution">
    <text evidence="7">The sequence shown here is derived from an EMBL/GenBank/DDBJ whole genome shotgun (WGS) entry which is preliminary data.</text>
</comment>
<dbReference type="SMART" id="SM00342">
    <property type="entry name" value="HTH_ARAC"/>
    <property type="match status" value="1"/>
</dbReference>
<dbReference type="InterPro" id="IPR001789">
    <property type="entry name" value="Sig_transdc_resp-reg_receiver"/>
</dbReference>
<dbReference type="PANTHER" id="PTHR43280">
    <property type="entry name" value="ARAC-FAMILY TRANSCRIPTIONAL REGULATOR"/>
    <property type="match status" value="1"/>
</dbReference>
<keyword evidence="2" id="KW-0238">DNA-binding</keyword>